<dbReference type="EMBL" id="PKMF04001057">
    <property type="protein sequence ID" value="KAK7814793.1"/>
    <property type="molecule type" value="Genomic_DNA"/>
</dbReference>
<proteinExistence type="predicted"/>
<reference evidence="1 2" key="1">
    <citation type="journal article" date="2018" name="Sci. Data">
        <title>The draft genome sequence of cork oak.</title>
        <authorList>
            <person name="Ramos A.M."/>
            <person name="Usie A."/>
            <person name="Barbosa P."/>
            <person name="Barros P.M."/>
            <person name="Capote T."/>
            <person name="Chaves I."/>
            <person name="Simoes F."/>
            <person name="Abreu I."/>
            <person name="Carrasquinho I."/>
            <person name="Faro C."/>
            <person name="Guimaraes J.B."/>
            <person name="Mendonca D."/>
            <person name="Nobrega F."/>
            <person name="Rodrigues L."/>
            <person name="Saibo N.J.M."/>
            <person name="Varela M.C."/>
            <person name="Egas C."/>
            <person name="Matos J."/>
            <person name="Miguel C.M."/>
            <person name="Oliveira M.M."/>
            <person name="Ricardo C.P."/>
            <person name="Goncalves S."/>
        </authorList>
    </citation>
    <scope>NUCLEOTIDE SEQUENCE [LARGE SCALE GENOMIC DNA]</scope>
    <source>
        <strain evidence="2">cv. HL8</strain>
    </source>
</reference>
<evidence type="ECO:0000313" key="1">
    <source>
        <dbReference type="EMBL" id="KAK7814793.1"/>
    </source>
</evidence>
<evidence type="ECO:0000313" key="2">
    <source>
        <dbReference type="Proteomes" id="UP000237347"/>
    </source>
</evidence>
<keyword evidence="2" id="KW-1185">Reference proteome</keyword>
<comment type="caution">
    <text evidence="1">The sequence shown here is derived from an EMBL/GenBank/DDBJ whole genome shotgun (WGS) entry which is preliminary data.</text>
</comment>
<dbReference type="AlphaFoldDB" id="A0AAW0IK43"/>
<dbReference type="Proteomes" id="UP000237347">
    <property type="component" value="Unassembled WGS sequence"/>
</dbReference>
<organism evidence="1 2">
    <name type="scientific">Quercus suber</name>
    <name type="common">Cork oak</name>
    <dbReference type="NCBI Taxonomy" id="58331"/>
    <lineage>
        <taxon>Eukaryota</taxon>
        <taxon>Viridiplantae</taxon>
        <taxon>Streptophyta</taxon>
        <taxon>Embryophyta</taxon>
        <taxon>Tracheophyta</taxon>
        <taxon>Spermatophyta</taxon>
        <taxon>Magnoliopsida</taxon>
        <taxon>eudicotyledons</taxon>
        <taxon>Gunneridae</taxon>
        <taxon>Pentapetalae</taxon>
        <taxon>rosids</taxon>
        <taxon>fabids</taxon>
        <taxon>Fagales</taxon>
        <taxon>Fagaceae</taxon>
        <taxon>Quercus</taxon>
    </lineage>
</organism>
<protein>
    <submittedName>
        <fullName evidence="1">Uncharacterized protein</fullName>
    </submittedName>
</protein>
<sequence length="62" mass="7181">MLGSFQDAWHRPALHEFGNSLFAASADQKWDMLKTMYCCSLSLSPQNVSQLMNLSQRIRQYK</sequence>
<gene>
    <name evidence="1" type="ORF">CFP56_002581</name>
</gene>
<accession>A0AAW0IK43</accession>
<name>A0AAW0IK43_QUESU</name>